<sequence>MELGSTEKLIINQLIDHEVFTSTPEPQTTKKKRQAIEAFKQAYKQRRVHDFFEELIGEQPFNYGNNLLLLMGSGNLTSAQKHVFLATLRSVISSPQMDGLDSDMVIDSQSIIQQVHSEVFELNETEIYAIINDLFVERFGLFTPDYPEGNEQSQSEIMDPFWDINPDFISITHEFIAYISQSGDKQQVSIRQEINRELLNRRFISPQTSGRLWRGVLENKERLMSDWKPLERFRLECGDDYAILLDGQQKKSEAKPLIVAIAYANGLHNRILKADLSTETKKVAKQIFPGRTINPSDVKKCLIDNALVLDKGDYYQRTPVASRFQAVKNIDAETFE</sequence>
<proteinExistence type="predicted"/>
<organism evidence="1 2">
    <name type="scientific">Lentilactobacillus sunkii</name>
    <dbReference type="NCBI Taxonomy" id="481719"/>
    <lineage>
        <taxon>Bacteria</taxon>
        <taxon>Bacillati</taxon>
        <taxon>Bacillota</taxon>
        <taxon>Bacilli</taxon>
        <taxon>Lactobacillales</taxon>
        <taxon>Lactobacillaceae</taxon>
        <taxon>Lentilactobacillus</taxon>
    </lineage>
</organism>
<reference evidence="1 2" key="1">
    <citation type="submission" date="2016-09" db="EMBL/GenBank/DDBJ databases">
        <title>Genome Sequence of Lactobacillus sunkii Strain CG01.</title>
        <authorList>
            <person name="Poehlein A."/>
            <person name="Gabris C."/>
            <person name="Bengelsdorf F.R."/>
            <person name="Duerre P."/>
            <person name="Daniel R."/>
        </authorList>
    </citation>
    <scope>NUCLEOTIDE SEQUENCE [LARGE SCALE GENOMIC DNA]</scope>
    <source>
        <strain evidence="1 2">CG_D</strain>
    </source>
</reference>
<dbReference type="RefSeq" id="WP_070367125.1">
    <property type="nucleotide sequence ID" value="NZ_JAZHVW010000021.1"/>
</dbReference>
<name>A0A1E7XII7_9LACO</name>
<dbReference type="AlphaFoldDB" id="A0A1E7XII7"/>
<comment type="caution">
    <text evidence="1">The sequence shown here is derived from an EMBL/GenBank/DDBJ whole genome shotgun (WGS) entry which is preliminary data.</text>
</comment>
<evidence type="ECO:0000313" key="1">
    <source>
        <dbReference type="EMBL" id="OFA12858.1"/>
    </source>
</evidence>
<dbReference type="Proteomes" id="UP000177010">
    <property type="component" value="Unassembled WGS sequence"/>
</dbReference>
<evidence type="ECO:0000313" key="2">
    <source>
        <dbReference type="Proteomes" id="UP000177010"/>
    </source>
</evidence>
<protein>
    <submittedName>
        <fullName evidence="1">Uncharacterized protein</fullName>
    </submittedName>
</protein>
<accession>A0A1E7XII7</accession>
<dbReference type="STRING" id="481719.LASUN_03810"/>
<gene>
    <name evidence="1" type="ORF">LASUN_03810</name>
</gene>
<dbReference type="EMBL" id="MIQE01000004">
    <property type="protein sequence ID" value="OFA12858.1"/>
    <property type="molecule type" value="Genomic_DNA"/>
</dbReference>